<protein>
    <submittedName>
        <fullName evidence="2">Uncharacterized protein</fullName>
    </submittedName>
</protein>
<dbReference type="AlphaFoldDB" id="A0AAJ0CRX9"/>
<dbReference type="Gene3D" id="2.60.20.10">
    <property type="entry name" value="Crystallins"/>
    <property type="match status" value="1"/>
</dbReference>
<reference evidence="2" key="1">
    <citation type="submission" date="2023-06" db="EMBL/GenBank/DDBJ databases">
        <title>Conoideocrella luteorostrata (Hypocreales: Clavicipitaceae), a potential biocontrol fungus for elongate hemlock scale in United States Christmas tree production areas.</title>
        <authorList>
            <person name="Barrett H."/>
            <person name="Lovett B."/>
            <person name="Macias A.M."/>
            <person name="Stajich J.E."/>
            <person name="Kasson M.T."/>
        </authorList>
    </citation>
    <scope>NUCLEOTIDE SEQUENCE</scope>
    <source>
        <strain evidence="2">ARSEF 14590</strain>
    </source>
</reference>
<feature type="signal peptide" evidence="1">
    <location>
        <begin position="1"/>
        <end position="17"/>
    </location>
</feature>
<accession>A0AAJ0CRX9</accession>
<dbReference type="Proteomes" id="UP001251528">
    <property type="component" value="Unassembled WGS sequence"/>
</dbReference>
<proteinExistence type="predicted"/>
<organism evidence="2 3">
    <name type="scientific">Conoideocrella luteorostrata</name>
    <dbReference type="NCBI Taxonomy" id="1105319"/>
    <lineage>
        <taxon>Eukaryota</taxon>
        <taxon>Fungi</taxon>
        <taxon>Dikarya</taxon>
        <taxon>Ascomycota</taxon>
        <taxon>Pezizomycotina</taxon>
        <taxon>Sordariomycetes</taxon>
        <taxon>Hypocreomycetidae</taxon>
        <taxon>Hypocreales</taxon>
        <taxon>Clavicipitaceae</taxon>
        <taxon>Conoideocrella</taxon>
    </lineage>
</organism>
<evidence type="ECO:0000313" key="3">
    <source>
        <dbReference type="Proteomes" id="UP001251528"/>
    </source>
</evidence>
<name>A0AAJ0CRX9_9HYPO</name>
<feature type="chain" id="PRO_5042597886" evidence="1">
    <location>
        <begin position="18"/>
        <end position="129"/>
    </location>
</feature>
<comment type="caution">
    <text evidence="2">The sequence shown here is derived from an EMBL/GenBank/DDBJ whole genome shotgun (WGS) entry which is preliminary data.</text>
</comment>
<evidence type="ECO:0000313" key="2">
    <source>
        <dbReference type="EMBL" id="KAK2598156.1"/>
    </source>
</evidence>
<evidence type="ECO:0000256" key="1">
    <source>
        <dbReference type="SAM" id="SignalP"/>
    </source>
</evidence>
<gene>
    <name evidence="2" type="ORF">QQS21_005707</name>
</gene>
<dbReference type="EMBL" id="JASWJB010000098">
    <property type="protein sequence ID" value="KAK2598156.1"/>
    <property type="molecule type" value="Genomic_DNA"/>
</dbReference>
<sequence>MQFSQILVVAFAAIAQAIPSPNSDVTPLESVATSAPLEGAGDVSAKARFSVTLCSELNFGGAAGFSGDTGVCYGVPANYNDRISSLRLDRRCTFWVDGGCRGNALILNAGNYPQIAAEFNDRISSLACQ</sequence>
<keyword evidence="3" id="KW-1185">Reference proteome</keyword>
<keyword evidence="1" id="KW-0732">Signal</keyword>